<organism evidence="2">
    <name type="scientific">Anguilla anguilla</name>
    <name type="common">European freshwater eel</name>
    <name type="synonym">Muraena anguilla</name>
    <dbReference type="NCBI Taxonomy" id="7936"/>
    <lineage>
        <taxon>Eukaryota</taxon>
        <taxon>Metazoa</taxon>
        <taxon>Chordata</taxon>
        <taxon>Craniata</taxon>
        <taxon>Vertebrata</taxon>
        <taxon>Euteleostomi</taxon>
        <taxon>Actinopterygii</taxon>
        <taxon>Neopterygii</taxon>
        <taxon>Teleostei</taxon>
        <taxon>Anguilliformes</taxon>
        <taxon>Anguillidae</taxon>
        <taxon>Anguilla</taxon>
    </lineage>
</organism>
<keyword evidence="1" id="KW-0732">Signal</keyword>
<protein>
    <submittedName>
        <fullName evidence="2">Uncharacterized protein</fullName>
    </submittedName>
</protein>
<feature type="chain" id="PRO_5002434903" evidence="1">
    <location>
        <begin position="23"/>
        <end position="97"/>
    </location>
</feature>
<accession>A0A0E9WZA2</accession>
<evidence type="ECO:0000256" key="1">
    <source>
        <dbReference type="SAM" id="SignalP"/>
    </source>
</evidence>
<proteinExistence type="predicted"/>
<sequence>MHFKTMIKLLMLCGSLPRQLWEFPHCHNMGFFKVGFCFGKRFEKDLTTGQYGLPGIPSLHMTSPACKELIYCMTICVLSSTVLDLQYVYINIIIYRV</sequence>
<reference evidence="2" key="2">
    <citation type="journal article" date="2015" name="Fish Shellfish Immunol.">
        <title>Early steps in the European eel (Anguilla anguilla)-Vibrio vulnificus interaction in the gills: Role of the RtxA13 toxin.</title>
        <authorList>
            <person name="Callol A."/>
            <person name="Pajuelo D."/>
            <person name="Ebbesson L."/>
            <person name="Teles M."/>
            <person name="MacKenzie S."/>
            <person name="Amaro C."/>
        </authorList>
    </citation>
    <scope>NUCLEOTIDE SEQUENCE</scope>
</reference>
<dbReference type="EMBL" id="GBXM01012883">
    <property type="protein sequence ID" value="JAH95694.1"/>
    <property type="molecule type" value="Transcribed_RNA"/>
</dbReference>
<name>A0A0E9WZA2_ANGAN</name>
<feature type="signal peptide" evidence="1">
    <location>
        <begin position="1"/>
        <end position="22"/>
    </location>
</feature>
<dbReference type="AlphaFoldDB" id="A0A0E9WZA2"/>
<evidence type="ECO:0000313" key="2">
    <source>
        <dbReference type="EMBL" id="JAH95694.1"/>
    </source>
</evidence>
<reference evidence="2" key="1">
    <citation type="submission" date="2014-11" db="EMBL/GenBank/DDBJ databases">
        <authorList>
            <person name="Amaro Gonzalez C."/>
        </authorList>
    </citation>
    <scope>NUCLEOTIDE SEQUENCE</scope>
</reference>